<name>A0AAD9RWT5_9HYME</name>
<organism evidence="8 9">
    <name type="scientific">Odynerus spinipes</name>
    <dbReference type="NCBI Taxonomy" id="1348599"/>
    <lineage>
        <taxon>Eukaryota</taxon>
        <taxon>Metazoa</taxon>
        <taxon>Ecdysozoa</taxon>
        <taxon>Arthropoda</taxon>
        <taxon>Hexapoda</taxon>
        <taxon>Insecta</taxon>
        <taxon>Pterygota</taxon>
        <taxon>Neoptera</taxon>
        <taxon>Endopterygota</taxon>
        <taxon>Hymenoptera</taxon>
        <taxon>Apocrita</taxon>
        <taxon>Aculeata</taxon>
        <taxon>Vespoidea</taxon>
        <taxon>Vespidae</taxon>
        <taxon>Eumeninae</taxon>
        <taxon>Odynerus</taxon>
    </lineage>
</organism>
<feature type="binding site" evidence="5">
    <location>
        <position position="23"/>
    </location>
    <ligand>
        <name>Fe cation</name>
        <dbReference type="ChEBI" id="CHEBI:24875"/>
        <label>1</label>
    </ligand>
</feature>
<dbReference type="EMBL" id="JAIFRP010000007">
    <property type="protein sequence ID" value="KAK2587095.1"/>
    <property type="molecule type" value="Genomic_DNA"/>
</dbReference>
<proteinExistence type="inferred from homology"/>
<reference evidence="8" key="2">
    <citation type="journal article" date="2023" name="Commun. Biol.">
        <title>Intrasexual cuticular hydrocarbon dimorphism in a wasp sheds light on hydrocarbon biosynthesis genes in Hymenoptera.</title>
        <authorList>
            <person name="Moris V.C."/>
            <person name="Podsiadlowski L."/>
            <person name="Martin S."/>
            <person name="Oeyen J.P."/>
            <person name="Donath A."/>
            <person name="Petersen M."/>
            <person name="Wilbrandt J."/>
            <person name="Misof B."/>
            <person name="Liedtke D."/>
            <person name="Thamm M."/>
            <person name="Scheiner R."/>
            <person name="Schmitt T."/>
            <person name="Niehuis O."/>
        </authorList>
    </citation>
    <scope>NUCLEOTIDE SEQUENCE</scope>
    <source>
        <strain evidence="8">GBR_01_08_01A</strain>
    </source>
</reference>
<dbReference type="InterPro" id="IPR008331">
    <property type="entry name" value="Ferritin_DPS_dom"/>
</dbReference>
<sequence length="175" mass="20098">MSLVRQNFHEDCEEGLNKQINMELYASYVYLSMAYYFDRSDVALSGLYKYFKKASDDEREHATKFLTYQNKRGGNVVFTAIQAPPTSDWTSAKNAMTEALELEKRVNESLLELHAIAGKHNDANFMDFLETEFLQEQVDSMKEIAGYVTNLEMAGEGLGTFLFDKLYNSELLNHK</sequence>
<evidence type="ECO:0000256" key="5">
    <source>
        <dbReference type="PIRSR" id="PIRSR601519-1"/>
    </source>
</evidence>
<dbReference type="GO" id="GO:0004322">
    <property type="term" value="F:ferroxidase activity"/>
    <property type="evidence" value="ECO:0007669"/>
    <property type="project" value="UniProtKB-EC"/>
</dbReference>
<keyword evidence="3 5" id="KW-0479">Metal-binding</keyword>
<dbReference type="InterPro" id="IPR012347">
    <property type="entry name" value="Ferritin-like"/>
</dbReference>
<evidence type="ECO:0000313" key="8">
    <source>
        <dbReference type="EMBL" id="KAK2587095.1"/>
    </source>
</evidence>
<evidence type="ECO:0000313" key="9">
    <source>
        <dbReference type="Proteomes" id="UP001258017"/>
    </source>
</evidence>
<dbReference type="FunFam" id="1.20.1260.10:FF:000002">
    <property type="entry name" value="Ferritin, mitochondrial"/>
    <property type="match status" value="1"/>
</dbReference>
<gene>
    <name evidence="8" type="ORF">KPH14_002861</name>
</gene>
<dbReference type="EC" id="1.16.3.1" evidence="6"/>
<dbReference type="SUPFAM" id="SSF47240">
    <property type="entry name" value="Ferritin-like"/>
    <property type="match status" value="1"/>
</dbReference>
<dbReference type="GO" id="GO:0006826">
    <property type="term" value="P:iron ion transport"/>
    <property type="evidence" value="ECO:0007669"/>
    <property type="project" value="InterPro"/>
</dbReference>
<comment type="function">
    <text evidence="6">Stores iron in a soluble, non-toxic, readily available form. Important for iron homeostasis. Iron is taken up in the ferrous form and deposited as ferric hydroxides after oxidation.</text>
</comment>
<dbReference type="GO" id="GO:0005737">
    <property type="term" value="C:cytoplasm"/>
    <property type="evidence" value="ECO:0007669"/>
    <property type="project" value="TreeGrafter"/>
</dbReference>
<protein>
    <recommendedName>
        <fullName evidence="6">Ferritin</fullName>
        <ecNumber evidence="6">1.16.3.1</ecNumber>
    </recommendedName>
</protein>
<dbReference type="GO" id="GO:0008198">
    <property type="term" value="F:ferrous iron binding"/>
    <property type="evidence" value="ECO:0007669"/>
    <property type="project" value="TreeGrafter"/>
</dbReference>
<reference evidence="8" key="1">
    <citation type="submission" date="2021-08" db="EMBL/GenBank/DDBJ databases">
        <authorList>
            <person name="Misof B."/>
            <person name="Oliver O."/>
            <person name="Podsiadlowski L."/>
            <person name="Donath A."/>
            <person name="Peters R."/>
            <person name="Mayer C."/>
            <person name="Rust J."/>
            <person name="Gunkel S."/>
            <person name="Lesny P."/>
            <person name="Martin S."/>
            <person name="Oeyen J.P."/>
            <person name="Petersen M."/>
            <person name="Panagiotis P."/>
            <person name="Wilbrandt J."/>
            <person name="Tanja T."/>
        </authorList>
    </citation>
    <scope>NUCLEOTIDE SEQUENCE</scope>
    <source>
        <strain evidence="8">GBR_01_08_01A</strain>
        <tissue evidence="8">Thorax + abdomen</tissue>
    </source>
</reference>
<dbReference type="PROSITE" id="PS50905">
    <property type="entry name" value="FERRITIN_LIKE"/>
    <property type="match status" value="1"/>
</dbReference>
<keyword evidence="9" id="KW-1185">Reference proteome</keyword>
<dbReference type="InterPro" id="IPR009078">
    <property type="entry name" value="Ferritin-like_SF"/>
</dbReference>
<dbReference type="InterPro" id="IPR001519">
    <property type="entry name" value="Ferritin"/>
</dbReference>
<evidence type="ECO:0000256" key="1">
    <source>
        <dbReference type="ARBA" id="ARBA00007513"/>
    </source>
</evidence>
<dbReference type="Pfam" id="PF00210">
    <property type="entry name" value="Ferritin"/>
    <property type="match status" value="1"/>
</dbReference>
<dbReference type="InterPro" id="IPR009040">
    <property type="entry name" value="Ferritin-like_diiron"/>
</dbReference>
<accession>A0AAD9RWT5</accession>
<dbReference type="PANTHER" id="PTHR11431">
    <property type="entry name" value="FERRITIN"/>
    <property type="match status" value="1"/>
</dbReference>
<keyword evidence="4 5" id="KW-0408">Iron</keyword>
<feature type="binding site" evidence="5">
    <location>
        <position position="58"/>
    </location>
    <ligand>
        <name>Fe cation</name>
        <dbReference type="ChEBI" id="CHEBI:24875"/>
        <label>1</label>
    </ligand>
</feature>
<keyword evidence="2 6" id="KW-0409">Iron storage</keyword>
<evidence type="ECO:0000256" key="2">
    <source>
        <dbReference type="ARBA" id="ARBA00022434"/>
    </source>
</evidence>
<dbReference type="GO" id="GO:0006879">
    <property type="term" value="P:intracellular iron ion homeostasis"/>
    <property type="evidence" value="ECO:0007669"/>
    <property type="project" value="UniProtKB-KW"/>
</dbReference>
<evidence type="ECO:0000256" key="3">
    <source>
        <dbReference type="ARBA" id="ARBA00022723"/>
    </source>
</evidence>
<feature type="domain" description="Ferritin-like diiron" evidence="7">
    <location>
        <begin position="6"/>
        <end position="155"/>
    </location>
</feature>
<evidence type="ECO:0000256" key="4">
    <source>
        <dbReference type="ARBA" id="ARBA00023004"/>
    </source>
</evidence>
<comment type="catalytic activity">
    <reaction evidence="6">
        <text>4 Fe(2+) + O2 + 4 H(+) = 4 Fe(3+) + 2 H2O</text>
        <dbReference type="Rhea" id="RHEA:11148"/>
        <dbReference type="ChEBI" id="CHEBI:15377"/>
        <dbReference type="ChEBI" id="CHEBI:15378"/>
        <dbReference type="ChEBI" id="CHEBI:15379"/>
        <dbReference type="ChEBI" id="CHEBI:29033"/>
        <dbReference type="ChEBI" id="CHEBI:29034"/>
        <dbReference type="EC" id="1.16.3.1"/>
    </reaction>
</comment>
<comment type="similarity">
    <text evidence="1 6">Belongs to the ferritin family.</text>
</comment>
<dbReference type="CDD" id="cd01056">
    <property type="entry name" value="Euk_Ferritin"/>
    <property type="match status" value="1"/>
</dbReference>
<evidence type="ECO:0000259" key="7">
    <source>
        <dbReference type="PROSITE" id="PS50905"/>
    </source>
</evidence>
<feature type="binding site" evidence="5">
    <location>
        <position position="103"/>
    </location>
    <ligand>
        <name>Fe cation</name>
        <dbReference type="ChEBI" id="CHEBI:24875"/>
        <label>1</label>
    </ligand>
</feature>
<keyword evidence="6" id="KW-0560">Oxidoreductase</keyword>
<feature type="binding site" evidence="5">
    <location>
        <position position="137"/>
    </location>
    <ligand>
        <name>Fe cation</name>
        <dbReference type="ChEBI" id="CHEBI:24875"/>
        <label>1</label>
    </ligand>
</feature>
<dbReference type="Proteomes" id="UP001258017">
    <property type="component" value="Unassembled WGS sequence"/>
</dbReference>
<evidence type="ECO:0000256" key="6">
    <source>
        <dbReference type="RuleBase" id="RU361145"/>
    </source>
</evidence>
<dbReference type="PANTHER" id="PTHR11431:SF75">
    <property type="entry name" value="FERRITIN"/>
    <property type="match status" value="1"/>
</dbReference>
<comment type="caution">
    <text evidence="8">The sequence shown here is derived from an EMBL/GenBank/DDBJ whole genome shotgun (WGS) entry which is preliminary data.</text>
</comment>
<feature type="binding site" evidence="5">
    <location>
        <position position="61"/>
    </location>
    <ligand>
        <name>Fe cation</name>
        <dbReference type="ChEBI" id="CHEBI:24875"/>
        <label>1</label>
    </ligand>
</feature>
<dbReference type="AlphaFoldDB" id="A0AAD9RWT5"/>
<dbReference type="Gene3D" id="1.20.1260.10">
    <property type="match status" value="1"/>
</dbReference>
<dbReference type="GO" id="GO:0008199">
    <property type="term" value="F:ferric iron binding"/>
    <property type="evidence" value="ECO:0007669"/>
    <property type="project" value="InterPro"/>
</dbReference>